<dbReference type="Proteomes" id="UP000569914">
    <property type="component" value="Unassembled WGS sequence"/>
</dbReference>
<proteinExistence type="predicted"/>
<evidence type="ECO:0000313" key="2">
    <source>
        <dbReference type="Proteomes" id="UP000569914"/>
    </source>
</evidence>
<reference evidence="1 2" key="1">
    <citation type="submission" date="2020-07" db="EMBL/GenBank/DDBJ databases">
        <title>Sequencing the genomes of 1000 actinobacteria strains.</title>
        <authorList>
            <person name="Klenk H.-P."/>
        </authorList>
    </citation>
    <scope>NUCLEOTIDE SEQUENCE [LARGE SCALE GENOMIC DNA]</scope>
    <source>
        <strain evidence="1 2">DSM 22083</strain>
    </source>
</reference>
<protein>
    <submittedName>
        <fullName evidence="1">Uncharacterized protein</fullName>
    </submittedName>
</protein>
<evidence type="ECO:0000313" key="1">
    <source>
        <dbReference type="EMBL" id="NYE69355.1"/>
    </source>
</evidence>
<gene>
    <name evidence="1" type="ORF">BKA15_000684</name>
</gene>
<comment type="caution">
    <text evidence="1">The sequence shown here is derived from an EMBL/GenBank/DDBJ whole genome shotgun (WGS) entry which is preliminary data.</text>
</comment>
<accession>A0A7Y9I3H1</accession>
<sequence length="33" mass="3585">MLTKPGDQLLTSDPDDLARLTEVRDGEVSIVTV</sequence>
<organism evidence="1 2">
    <name type="scientific">Microlunatus parietis</name>
    <dbReference type="NCBI Taxonomy" id="682979"/>
    <lineage>
        <taxon>Bacteria</taxon>
        <taxon>Bacillati</taxon>
        <taxon>Actinomycetota</taxon>
        <taxon>Actinomycetes</taxon>
        <taxon>Propionibacteriales</taxon>
        <taxon>Propionibacteriaceae</taxon>
        <taxon>Microlunatus</taxon>
    </lineage>
</organism>
<name>A0A7Y9I3H1_9ACTN</name>
<dbReference type="EMBL" id="JACCBU010000001">
    <property type="protein sequence ID" value="NYE69355.1"/>
    <property type="molecule type" value="Genomic_DNA"/>
</dbReference>
<dbReference type="AlphaFoldDB" id="A0A7Y9I3H1"/>
<keyword evidence="2" id="KW-1185">Reference proteome</keyword>